<dbReference type="Proteomes" id="UP001198962">
    <property type="component" value="Unassembled WGS sequence"/>
</dbReference>
<comment type="caution">
    <text evidence="1">The sequence shown here is derived from an EMBL/GenBank/DDBJ whole genome shotgun (WGS) entry which is preliminary data.</text>
</comment>
<dbReference type="EMBL" id="JAJEPU010000089">
    <property type="protein sequence ID" value="MCC2166047.1"/>
    <property type="molecule type" value="Genomic_DNA"/>
</dbReference>
<reference evidence="1" key="1">
    <citation type="submission" date="2021-10" db="EMBL/GenBank/DDBJ databases">
        <title>Anaerobic single-cell dispensing facilitates the cultivation of human gut bacteria.</title>
        <authorList>
            <person name="Afrizal A."/>
        </authorList>
    </citation>
    <scope>NUCLEOTIDE SEQUENCE</scope>
    <source>
        <strain evidence="1">CLA-AA-H274</strain>
    </source>
</reference>
<dbReference type="AlphaFoldDB" id="A0AAE3AVD2"/>
<organism evidence="1 2">
    <name type="scientific">Brotaphodocola catenula</name>
    <dbReference type="NCBI Taxonomy" id="2885361"/>
    <lineage>
        <taxon>Bacteria</taxon>
        <taxon>Bacillati</taxon>
        <taxon>Bacillota</taxon>
        <taxon>Clostridia</taxon>
        <taxon>Lachnospirales</taxon>
        <taxon>Lachnospiraceae</taxon>
        <taxon>Brotaphodocola</taxon>
    </lineage>
</organism>
<keyword evidence="2" id="KW-1185">Reference proteome</keyword>
<evidence type="ECO:0000313" key="2">
    <source>
        <dbReference type="Proteomes" id="UP001198962"/>
    </source>
</evidence>
<dbReference type="RefSeq" id="WP_308452179.1">
    <property type="nucleotide sequence ID" value="NZ_JAJEPU010000089.1"/>
</dbReference>
<name>A0AAE3AVD2_9FIRM</name>
<protein>
    <submittedName>
        <fullName evidence="1">Uncharacterized protein</fullName>
    </submittedName>
</protein>
<gene>
    <name evidence="1" type="ORF">LKD32_14475</name>
</gene>
<proteinExistence type="predicted"/>
<evidence type="ECO:0000313" key="1">
    <source>
        <dbReference type="EMBL" id="MCC2166047.1"/>
    </source>
</evidence>
<sequence length="295" mass="35599">MNIFECLAYLRSVDSTSFGYLCEVCYYKDEYGNVYFDSNYDLSDQFKEIVDLGRNTYFLSKEDFDRYAEYEILVTDLNKNKAILKSLSYIRRPYYRMRGRSVTKEQAFEIIRRTDSFFSIYIDEIGYHKDFIHDCNFNNWLIMRNHYPDGYGWIHVDGKIGCNAITQKYPTMEEFCEEWFFKLRAFPYLDLVIAVTDWDEEPWSPDEKFEDAVVLGIYVHDKCIEILNKQDTLARYQEYDEKYGQNPERFEPDYYMKHGITQVNEAYLRRCIEAYGLNSDEELEKVPKHAWKKRR</sequence>
<accession>A0AAE3AVD2</accession>